<accession>A0A174QKX9</accession>
<name>A0A174QKX9_9CLOT</name>
<evidence type="ECO:0000313" key="1">
    <source>
        <dbReference type="EMBL" id="CUP70839.1"/>
    </source>
</evidence>
<sequence>MDNRVKNLIELILLSINEGNYFEDNKNTRKENHDDINYEFFK</sequence>
<dbReference type="RefSeq" id="WP_278321264.1">
    <property type="nucleotide sequence ID" value="NZ_CZBO01000001.1"/>
</dbReference>
<protein>
    <submittedName>
        <fullName evidence="1">Uncharacterized protein</fullName>
    </submittedName>
</protein>
<evidence type="ECO:0000313" key="2">
    <source>
        <dbReference type="Proteomes" id="UP000095563"/>
    </source>
</evidence>
<dbReference type="AlphaFoldDB" id="A0A174QKX9"/>
<organism evidence="1 2">
    <name type="scientific">Clostridium baratii</name>
    <dbReference type="NCBI Taxonomy" id="1561"/>
    <lineage>
        <taxon>Bacteria</taxon>
        <taxon>Bacillati</taxon>
        <taxon>Bacillota</taxon>
        <taxon>Clostridia</taxon>
        <taxon>Eubacteriales</taxon>
        <taxon>Clostridiaceae</taxon>
        <taxon>Clostridium</taxon>
    </lineage>
</organism>
<reference evidence="1 2" key="1">
    <citation type="submission" date="2015-09" db="EMBL/GenBank/DDBJ databases">
        <authorList>
            <consortium name="Pathogen Informatics"/>
        </authorList>
    </citation>
    <scope>NUCLEOTIDE SEQUENCE [LARGE SCALE GENOMIC DNA]</scope>
    <source>
        <strain evidence="1 2">2789STDY5834956</strain>
    </source>
</reference>
<dbReference type="Proteomes" id="UP000095563">
    <property type="component" value="Unassembled WGS sequence"/>
</dbReference>
<gene>
    <name evidence="1" type="ORF">ERS852568_00500</name>
</gene>
<proteinExistence type="predicted"/>
<dbReference type="EMBL" id="CZBO01000001">
    <property type="protein sequence ID" value="CUP70839.1"/>
    <property type="molecule type" value="Genomic_DNA"/>
</dbReference>